<keyword evidence="4 8" id="KW-0812">Transmembrane</keyword>
<evidence type="ECO:0000259" key="9">
    <source>
        <dbReference type="Pfam" id="PF02706"/>
    </source>
</evidence>
<evidence type="ECO:0000259" key="10">
    <source>
        <dbReference type="Pfam" id="PF13807"/>
    </source>
</evidence>
<dbReference type="PANTHER" id="PTHR32309">
    <property type="entry name" value="TYROSINE-PROTEIN KINASE"/>
    <property type="match status" value="1"/>
</dbReference>
<keyword evidence="3" id="KW-1003">Cell membrane</keyword>
<comment type="subcellular location">
    <subcellularLocation>
        <location evidence="1">Cell membrane</location>
        <topology evidence="1">Multi-pass membrane protein</topology>
    </subcellularLocation>
</comment>
<evidence type="ECO:0000256" key="8">
    <source>
        <dbReference type="SAM" id="Phobius"/>
    </source>
</evidence>
<evidence type="ECO:0000256" key="4">
    <source>
        <dbReference type="ARBA" id="ARBA00022692"/>
    </source>
</evidence>
<evidence type="ECO:0000256" key="3">
    <source>
        <dbReference type="ARBA" id="ARBA00022475"/>
    </source>
</evidence>
<evidence type="ECO:0000313" key="11">
    <source>
        <dbReference type="EMBL" id="SER60381.1"/>
    </source>
</evidence>
<evidence type="ECO:0000313" key="12">
    <source>
        <dbReference type="Proteomes" id="UP000199318"/>
    </source>
</evidence>
<dbReference type="OrthoDB" id="2360475at2"/>
<dbReference type="Pfam" id="PF02706">
    <property type="entry name" value="Wzz"/>
    <property type="match status" value="1"/>
</dbReference>
<feature type="transmembrane region" description="Helical" evidence="8">
    <location>
        <begin position="21"/>
        <end position="40"/>
    </location>
</feature>
<dbReference type="Proteomes" id="UP000199318">
    <property type="component" value="Unassembled WGS sequence"/>
</dbReference>
<dbReference type="EMBL" id="FOGV01000003">
    <property type="protein sequence ID" value="SER60381.1"/>
    <property type="molecule type" value="Genomic_DNA"/>
</dbReference>
<dbReference type="Pfam" id="PF13807">
    <property type="entry name" value="GNVR"/>
    <property type="match status" value="1"/>
</dbReference>
<accession>A0A1H9QIJ0</accession>
<feature type="region of interest" description="Disordered" evidence="7">
    <location>
        <begin position="230"/>
        <end position="250"/>
    </location>
</feature>
<evidence type="ECO:0000256" key="7">
    <source>
        <dbReference type="SAM" id="MobiDB-lite"/>
    </source>
</evidence>
<dbReference type="InterPro" id="IPR032807">
    <property type="entry name" value="GNVR"/>
</dbReference>
<proteinExistence type="inferred from homology"/>
<dbReference type="RefSeq" id="WP_093071905.1">
    <property type="nucleotide sequence ID" value="NZ_FOGV01000003.1"/>
</dbReference>
<evidence type="ECO:0000256" key="1">
    <source>
        <dbReference type="ARBA" id="ARBA00004651"/>
    </source>
</evidence>
<dbReference type="InterPro" id="IPR050445">
    <property type="entry name" value="Bact_polysacc_biosynth/exp"/>
</dbReference>
<comment type="caution">
    <text evidence="11">The sequence shown here is derived from an EMBL/GenBank/DDBJ whole genome shotgun (WGS) entry which is preliminary data.</text>
</comment>
<feature type="transmembrane region" description="Helical" evidence="8">
    <location>
        <begin position="175"/>
        <end position="195"/>
    </location>
</feature>
<organism evidence="11 12">
    <name type="scientific">Salisediminibacterium halotolerans</name>
    <dbReference type="NCBI Taxonomy" id="517425"/>
    <lineage>
        <taxon>Bacteria</taxon>
        <taxon>Bacillati</taxon>
        <taxon>Bacillota</taxon>
        <taxon>Bacilli</taxon>
        <taxon>Bacillales</taxon>
        <taxon>Bacillaceae</taxon>
        <taxon>Salisediminibacterium</taxon>
    </lineage>
</organism>
<dbReference type="GO" id="GO:0004713">
    <property type="term" value="F:protein tyrosine kinase activity"/>
    <property type="evidence" value="ECO:0007669"/>
    <property type="project" value="TreeGrafter"/>
</dbReference>
<name>A0A1H9QIJ0_9BACI</name>
<dbReference type="AlphaFoldDB" id="A0A1H9QIJ0"/>
<feature type="domain" description="Polysaccharide chain length determinant N-terminal" evidence="9">
    <location>
        <begin position="3"/>
        <end position="94"/>
    </location>
</feature>
<feature type="domain" description="Tyrosine-protein kinase G-rich" evidence="10">
    <location>
        <begin position="138"/>
        <end position="194"/>
    </location>
</feature>
<evidence type="ECO:0000256" key="5">
    <source>
        <dbReference type="ARBA" id="ARBA00022989"/>
    </source>
</evidence>
<protein>
    <submittedName>
        <fullName evidence="11">Capsular polysaccharide biosynthesis protein</fullName>
    </submittedName>
</protein>
<dbReference type="InterPro" id="IPR003856">
    <property type="entry name" value="LPS_length_determ_N"/>
</dbReference>
<feature type="compositionally biased region" description="Basic residues" evidence="7">
    <location>
        <begin position="241"/>
        <end position="250"/>
    </location>
</feature>
<sequence length="250" mass="27005">MEETISLSEIMETLKKRIGMIILITVGAVAAAGIISYFLLTPMYEQSTQILINEGQQEGEIVQASDITTNQDLIETYNVIMQSPRILEPTLEELGMDKSIGQLRDQVTVQGEGESQVVTVTVEDESPADAVNIANTLAATFQEDVVEIMNVDNVSILSAAELSDDPSPASPNPTLNMAIAFVVGLMAAVGLAFLLDFLDKTVRTEEDIEKHLGVPILASISTIDATSVNTQDLENNESRSVKRGRNQHGA</sequence>
<gene>
    <name evidence="11" type="ORF">SAMN05444126_10331</name>
</gene>
<dbReference type="STRING" id="1464123.SAMN05444126_10331"/>
<keyword evidence="5 8" id="KW-1133">Transmembrane helix</keyword>
<reference evidence="12" key="1">
    <citation type="submission" date="2016-10" db="EMBL/GenBank/DDBJ databases">
        <authorList>
            <person name="de Groot N.N."/>
        </authorList>
    </citation>
    <scope>NUCLEOTIDE SEQUENCE [LARGE SCALE GENOMIC DNA]</scope>
    <source>
        <strain evidence="12">10nlg</strain>
    </source>
</reference>
<comment type="similarity">
    <text evidence="2">Belongs to the CpsC/CapA family.</text>
</comment>
<keyword evidence="6 8" id="KW-0472">Membrane</keyword>
<evidence type="ECO:0000256" key="2">
    <source>
        <dbReference type="ARBA" id="ARBA00006683"/>
    </source>
</evidence>
<dbReference type="GO" id="GO:0005886">
    <property type="term" value="C:plasma membrane"/>
    <property type="evidence" value="ECO:0007669"/>
    <property type="project" value="UniProtKB-SubCell"/>
</dbReference>
<dbReference type="PANTHER" id="PTHR32309:SF13">
    <property type="entry name" value="FERRIC ENTEROBACTIN TRANSPORT PROTEIN FEPE"/>
    <property type="match status" value="1"/>
</dbReference>
<keyword evidence="12" id="KW-1185">Reference proteome</keyword>
<evidence type="ECO:0000256" key="6">
    <source>
        <dbReference type="ARBA" id="ARBA00023136"/>
    </source>
</evidence>